<feature type="compositionally biased region" description="Polar residues" evidence="1">
    <location>
        <begin position="1"/>
        <end position="10"/>
    </location>
</feature>
<reference evidence="2 3" key="2">
    <citation type="journal article" date="2012" name="PLoS Pathog.">
        <title>Diverse lifestyles and strategies of plant pathogenesis encoded in the genomes of eighteen Dothideomycetes fungi.</title>
        <authorList>
            <person name="Ohm R.A."/>
            <person name="Feau N."/>
            <person name="Henrissat B."/>
            <person name="Schoch C.L."/>
            <person name="Horwitz B.A."/>
            <person name="Barry K.W."/>
            <person name="Condon B.J."/>
            <person name="Copeland A.C."/>
            <person name="Dhillon B."/>
            <person name="Glaser F."/>
            <person name="Hesse C.N."/>
            <person name="Kosti I."/>
            <person name="LaButti K."/>
            <person name="Lindquist E.A."/>
            <person name="Lucas S."/>
            <person name="Salamov A.A."/>
            <person name="Bradshaw R.E."/>
            <person name="Ciuffetti L."/>
            <person name="Hamelin R.C."/>
            <person name="Kema G.H.J."/>
            <person name="Lawrence C."/>
            <person name="Scott J.A."/>
            <person name="Spatafora J.W."/>
            <person name="Turgeon B.G."/>
            <person name="de Wit P.J.G.M."/>
            <person name="Zhong S."/>
            <person name="Goodwin S.B."/>
            <person name="Grigoriev I.V."/>
        </authorList>
    </citation>
    <scope>NUCLEOTIDE SEQUENCE [LARGE SCALE GENOMIC DNA]</scope>
    <source>
        <strain evidence="3">NZE10 / CBS 128990</strain>
    </source>
</reference>
<dbReference type="AlphaFoldDB" id="N1PH09"/>
<dbReference type="Proteomes" id="UP000016933">
    <property type="component" value="Unassembled WGS sequence"/>
</dbReference>
<evidence type="ECO:0000313" key="3">
    <source>
        <dbReference type="Proteomes" id="UP000016933"/>
    </source>
</evidence>
<sequence>MADVKLQSTDPAGRAHIAKQEHDYDCRRRRDERHENRPSATDLLSYRRCCMLLLLVLSSRDRQASTETRLHSSMHTHDKWTTRRPGSER</sequence>
<proteinExistence type="predicted"/>
<gene>
    <name evidence="2" type="ORF">DOTSEDRAFT_74081</name>
</gene>
<name>N1PH09_DOTSN</name>
<accession>N1PH09</accession>
<feature type="compositionally biased region" description="Basic and acidic residues" evidence="1">
    <location>
        <begin position="18"/>
        <end position="37"/>
    </location>
</feature>
<feature type="region of interest" description="Disordered" evidence="1">
    <location>
        <begin position="61"/>
        <end position="89"/>
    </location>
</feature>
<reference evidence="3" key="1">
    <citation type="journal article" date="2012" name="PLoS Genet.">
        <title>The genomes of the fungal plant pathogens Cladosporium fulvum and Dothistroma septosporum reveal adaptation to different hosts and lifestyles but also signatures of common ancestry.</title>
        <authorList>
            <person name="de Wit P.J.G.M."/>
            <person name="van der Burgt A."/>
            <person name="Oekmen B."/>
            <person name="Stergiopoulos I."/>
            <person name="Abd-Elsalam K.A."/>
            <person name="Aerts A.L."/>
            <person name="Bahkali A.H."/>
            <person name="Beenen H.G."/>
            <person name="Chettri P."/>
            <person name="Cox M.P."/>
            <person name="Datema E."/>
            <person name="de Vries R.P."/>
            <person name="Dhillon B."/>
            <person name="Ganley A.R."/>
            <person name="Griffiths S.A."/>
            <person name="Guo Y."/>
            <person name="Hamelin R.C."/>
            <person name="Henrissat B."/>
            <person name="Kabir M.S."/>
            <person name="Jashni M.K."/>
            <person name="Kema G."/>
            <person name="Klaubauf S."/>
            <person name="Lapidus A."/>
            <person name="Levasseur A."/>
            <person name="Lindquist E."/>
            <person name="Mehrabi R."/>
            <person name="Ohm R.A."/>
            <person name="Owen T.J."/>
            <person name="Salamov A."/>
            <person name="Schwelm A."/>
            <person name="Schijlen E."/>
            <person name="Sun H."/>
            <person name="van den Burg H.A."/>
            <person name="van Ham R.C.H.J."/>
            <person name="Zhang S."/>
            <person name="Goodwin S.B."/>
            <person name="Grigoriev I.V."/>
            <person name="Collemare J."/>
            <person name="Bradshaw R.E."/>
        </authorList>
    </citation>
    <scope>NUCLEOTIDE SEQUENCE [LARGE SCALE GENOMIC DNA]</scope>
    <source>
        <strain evidence="3">NZE10 / CBS 128990</strain>
    </source>
</reference>
<feature type="region of interest" description="Disordered" evidence="1">
    <location>
        <begin position="1"/>
        <end position="40"/>
    </location>
</feature>
<dbReference type="EMBL" id="KB446542">
    <property type="protein sequence ID" value="EME41908.1"/>
    <property type="molecule type" value="Genomic_DNA"/>
</dbReference>
<evidence type="ECO:0000256" key="1">
    <source>
        <dbReference type="SAM" id="MobiDB-lite"/>
    </source>
</evidence>
<evidence type="ECO:0000313" key="2">
    <source>
        <dbReference type="EMBL" id="EME41908.1"/>
    </source>
</evidence>
<keyword evidence="3" id="KW-1185">Reference proteome</keyword>
<protein>
    <submittedName>
        <fullName evidence="2">Uncharacterized protein</fullName>
    </submittedName>
</protein>
<dbReference type="HOGENOM" id="CLU_2454724_0_0_1"/>
<organism evidence="2 3">
    <name type="scientific">Dothistroma septosporum (strain NZE10 / CBS 128990)</name>
    <name type="common">Red band needle blight fungus</name>
    <name type="synonym">Mycosphaerella pini</name>
    <dbReference type="NCBI Taxonomy" id="675120"/>
    <lineage>
        <taxon>Eukaryota</taxon>
        <taxon>Fungi</taxon>
        <taxon>Dikarya</taxon>
        <taxon>Ascomycota</taxon>
        <taxon>Pezizomycotina</taxon>
        <taxon>Dothideomycetes</taxon>
        <taxon>Dothideomycetidae</taxon>
        <taxon>Mycosphaerellales</taxon>
        <taxon>Mycosphaerellaceae</taxon>
        <taxon>Dothistroma</taxon>
    </lineage>
</organism>